<dbReference type="GO" id="GO:0000785">
    <property type="term" value="C:chromatin"/>
    <property type="evidence" value="ECO:0007669"/>
    <property type="project" value="InterPro"/>
</dbReference>
<dbReference type="GO" id="GO:0003712">
    <property type="term" value="F:transcription coregulator activity"/>
    <property type="evidence" value="ECO:0007669"/>
    <property type="project" value="TreeGrafter"/>
</dbReference>
<evidence type="ECO:0000256" key="19">
    <source>
        <dbReference type="ARBA" id="ARBA00031514"/>
    </source>
</evidence>
<evidence type="ECO:0000256" key="18">
    <source>
        <dbReference type="ARBA" id="ARBA00025848"/>
    </source>
</evidence>
<evidence type="ECO:0000313" key="22">
    <source>
        <dbReference type="Proteomes" id="UP000694701"/>
    </source>
</evidence>
<feature type="region of interest" description="Disordered" evidence="20">
    <location>
        <begin position="1"/>
        <end position="81"/>
    </location>
</feature>
<dbReference type="Proteomes" id="UP000694700">
    <property type="component" value="Unplaced"/>
</dbReference>
<comment type="subunit">
    <text evidence="18">Interacts with HIPK2.</text>
</comment>
<dbReference type="InterPro" id="IPR000637">
    <property type="entry name" value="HMGI/Y_DNA-bd_CS"/>
</dbReference>
<dbReference type="PROSITE" id="PS00354">
    <property type="entry name" value="HMGI_Y"/>
    <property type="match status" value="1"/>
</dbReference>
<evidence type="ECO:0000256" key="15">
    <source>
        <dbReference type="ARBA" id="ARBA00023163"/>
    </source>
</evidence>
<gene>
    <name evidence="21" type="primary">LOC122135058</name>
</gene>
<dbReference type="InterPro" id="IPR017956">
    <property type="entry name" value="AT_hook_DNA-bd_motif"/>
</dbReference>
<keyword evidence="15" id="KW-0804">Transcription</keyword>
<dbReference type="AlphaFoldDB" id="A0A8C2CS12"/>
<keyword evidence="12" id="KW-0007">Acetylation</keyword>
<evidence type="ECO:0000256" key="2">
    <source>
        <dbReference type="ARBA" id="ARBA00004286"/>
    </source>
</evidence>
<keyword evidence="11" id="KW-0832">Ubl conjugation</keyword>
<evidence type="ECO:0000313" key="21">
    <source>
        <dbReference type="Ensembl" id="ENSCCRP00020015472.1"/>
    </source>
</evidence>
<evidence type="ECO:0000256" key="6">
    <source>
        <dbReference type="ARBA" id="ARBA00022481"/>
    </source>
</evidence>
<dbReference type="PANTHER" id="PTHR23341">
    <property type="entry name" value="HIGH MOBILITY GROUP PROTEINS HMG-A AND C"/>
    <property type="match status" value="1"/>
</dbReference>
<keyword evidence="6" id="KW-0488">Methylation</keyword>
<dbReference type="GO" id="GO:0006355">
    <property type="term" value="P:regulation of DNA-templated transcription"/>
    <property type="evidence" value="ECO:0007669"/>
    <property type="project" value="InterPro"/>
</dbReference>
<dbReference type="PRINTS" id="PR00930">
    <property type="entry name" value="HIGHMOBLTYIY"/>
</dbReference>
<keyword evidence="8" id="KW-0597">Phosphoprotein</keyword>
<evidence type="ECO:0000256" key="16">
    <source>
        <dbReference type="ARBA" id="ARBA00023242"/>
    </source>
</evidence>
<dbReference type="PANTHER" id="PTHR23341:SF1">
    <property type="entry name" value="HIGH MOBILITY GROUP PROTEIN HMG-I_HMG-Y"/>
    <property type="match status" value="1"/>
</dbReference>
<dbReference type="Pfam" id="PF02178">
    <property type="entry name" value="AT_hook"/>
    <property type="match status" value="3"/>
</dbReference>
<evidence type="ECO:0000256" key="1">
    <source>
        <dbReference type="ARBA" id="ARBA00004123"/>
    </source>
</evidence>
<name>A0A8C2CS12_CYPCA</name>
<comment type="subcellular location">
    <subcellularLocation>
        <location evidence="2">Chromosome</location>
    </subcellularLocation>
    <subcellularLocation>
        <location evidence="1">Nucleus</location>
    </subcellularLocation>
</comment>
<feature type="compositionally biased region" description="Basic residues" evidence="20">
    <location>
        <begin position="42"/>
        <end position="52"/>
    </location>
</feature>
<evidence type="ECO:0000256" key="7">
    <source>
        <dbReference type="ARBA" id="ARBA00022499"/>
    </source>
</evidence>
<evidence type="ECO:0000256" key="10">
    <source>
        <dbReference type="ARBA" id="ARBA00022765"/>
    </source>
</evidence>
<evidence type="ECO:0000256" key="3">
    <source>
        <dbReference type="ARBA" id="ARBA00010812"/>
    </source>
</evidence>
<organism evidence="21 22">
    <name type="scientific">Cyprinus carpio</name>
    <name type="common">Common carp</name>
    <dbReference type="NCBI Taxonomy" id="7962"/>
    <lineage>
        <taxon>Eukaryota</taxon>
        <taxon>Metazoa</taxon>
        <taxon>Chordata</taxon>
        <taxon>Craniata</taxon>
        <taxon>Vertebrata</taxon>
        <taxon>Euteleostomi</taxon>
        <taxon>Actinopterygii</taxon>
        <taxon>Neopterygii</taxon>
        <taxon>Teleostei</taxon>
        <taxon>Ostariophysi</taxon>
        <taxon>Cypriniformes</taxon>
        <taxon>Cyprinidae</taxon>
        <taxon>Cyprininae</taxon>
        <taxon>Cyprinus</taxon>
    </lineage>
</organism>
<evidence type="ECO:0000256" key="14">
    <source>
        <dbReference type="ARBA" id="ARBA00023125"/>
    </source>
</evidence>
<keyword evidence="13" id="KW-0805">Transcription regulation</keyword>
<keyword evidence="10" id="KW-0013">ADP-ribosylation</keyword>
<dbReference type="Proteomes" id="UP000694701">
    <property type="component" value="Unplaced"/>
</dbReference>
<dbReference type="PRINTS" id="PR00929">
    <property type="entry name" value="ATHOOK"/>
</dbReference>
<dbReference type="GO" id="GO:0005634">
    <property type="term" value="C:nucleus"/>
    <property type="evidence" value="ECO:0007669"/>
    <property type="project" value="UniProtKB-SubCell"/>
</dbReference>
<evidence type="ECO:0000256" key="17">
    <source>
        <dbReference type="ARBA" id="ARBA00025155"/>
    </source>
</evidence>
<dbReference type="InterPro" id="IPR000116">
    <property type="entry name" value="HMGA"/>
</dbReference>
<dbReference type="SMART" id="SM00384">
    <property type="entry name" value="AT_hook"/>
    <property type="match status" value="3"/>
</dbReference>
<evidence type="ECO:0000256" key="12">
    <source>
        <dbReference type="ARBA" id="ARBA00022990"/>
    </source>
</evidence>
<dbReference type="GO" id="GO:0010557">
    <property type="term" value="P:positive regulation of macromolecule biosynthetic process"/>
    <property type="evidence" value="ECO:0007669"/>
    <property type="project" value="UniProtKB-ARBA"/>
</dbReference>
<dbReference type="Ensembl" id="ENSCCRT00020017006.1">
    <property type="protein sequence ID" value="ENSCCRP00020015472.1"/>
    <property type="gene ID" value="ENSCCRG00020007486.1"/>
</dbReference>
<evidence type="ECO:0000256" key="11">
    <source>
        <dbReference type="ARBA" id="ARBA00022843"/>
    </source>
</evidence>
<sequence length="141" mass="15015">MSDSGKDTVAPKEKDGAEKRGRGRPRKHPQVQQEASGSPTPKRPRGRPKGSKNKPSSTASRGKKTATASAPAGTKRRGRPKKAVSFHLFSVWCISCAIIANTTRLNGCVCAVGSCHGQQQKYLADSHEGLLAVLSPPLFLL</sequence>
<dbReference type="GO" id="GO:0003677">
    <property type="term" value="F:DNA binding"/>
    <property type="evidence" value="ECO:0007669"/>
    <property type="project" value="UniProtKB-KW"/>
</dbReference>
<keyword evidence="9" id="KW-0677">Repeat</keyword>
<protein>
    <recommendedName>
        <fullName evidence="4">High mobility group protein HMG-I/HMG-Y</fullName>
    </recommendedName>
    <alternativeName>
        <fullName evidence="19">High mobility group AT-hook protein 1</fullName>
    </alternativeName>
</protein>
<comment type="function">
    <text evidence="17">HMG-I/Y bind preferentially to the minor groove of A+T rich regions in double-stranded DNA. It is suggested that these proteins could function in nucleosome phasing and in the 3'-end processing of mRNA transcripts. They are also involved in the transcription regulation of genes containing, or in close proximity to A+T-rich regions.</text>
</comment>
<dbReference type="Ensembl" id="ENSCCRT00015060732.1">
    <property type="protein sequence ID" value="ENSCCRP00015058795.1"/>
    <property type="gene ID" value="ENSCCRG00015024128.1"/>
</dbReference>
<keyword evidence="7" id="KW-1017">Isopeptide bond</keyword>
<keyword evidence="16" id="KW-0539">Nucleus</keyword>
<evidence type="ECO:0000256" key="4">
    <source>
        <dbReference type="ARBA" id="ARBA00016747"/>
    </source>
</evidence>
<comment type="similarity">
    <text evidence="3">Belongs to the HMGA family.</text>
</comment>
<evidence type="ECO:0000256" key="5">
    <source>
        <dbReference type="ARBA" id="ARBA00022454"/>
    </source>
</evidence>
<evidence type="ECO:0000256" key="13">
    <source>
        <dbReference type="ARBA" id="ARBA00023015"/>
    </source>
</evidence>
<evidence type="ECO:0000256" key="8">
    <source>
        <dbReference type="ARBA" id="ARBA00022553"/>
    </source>
</evidence>
<keyword evidence="5" id="KW-0158">Chromosome</keyword>
<reference evidence="21" key="1">
    <citation type="submission" date="2025-05" db="UniProtKB">
        <authorList>
            <consortium name="Ensembl"/>
        </authorList>
    </citation>
    <scope>IDENTIFICATION</scope>
</reference>
<evidence type="ECO:0000256" key="9">
    <source>
        <dbReference type="ARBA" id="ARBA00022737"/>
    </source>
</evidence>
<proteinExistence type="inferred from homology"/>
<accession>A0A8C2CS12</accession>
<evidence type="ECO:0000256" key="20">
    <source>
        <dbReference type="SAM" id="MobiDB-lite"/>
    </source>
</evidence>
<feature type="compositionally biased region" description="Basic and acidic residues" evidence="20">
    <location>
        <begin position="1"/>
        <end position="20"/>
    </location>
</feature>
<keyword evidence="14" id="KW-0238">DNA-binding</keyword>